<gene>
    <name evidence="1" type="ORF">ILYODFUR_018158</name>
</gene>
<protein>
    <submittedName>
        <fullName evidence="1">Uncharacterized protein</fullName>
    </submittedName>
</protein>
<proteinExistence type="predicted"/>
<dbReference type="Proteomes" id="UP001482620">
    <property type="component" value="Unassembled WGS sequence"/>
</dbReference>
<dbReference type="EMBL" id="JAHRIQ010071262">
    <property type="protein sequence ID" value="MEQ2244543.1"/>
    <property type="molecule type" value="Genomic_DNA"/>
</dbReference>
<name>A0ABV0UK75_9TELE</name>
<evidence type="ECO:0000313" key="1">
    <source>
        <dbReference type="EMBL" id="MEQ2244543.1"/>
    </source>
</evidence>
<organism evidence="1 2">
    <name type="scientific">Ilyodon furcidens</name>
    <name type="common">goldbreast splitfin</name>
    <dbReference type="NCBI Taxonomy" id="33524"/>
    <lineage>
        <taxon>Eukaryota</taxon>
        <taxon>Metazoa</taxon>
        <taxon>Chordata</taxon>
        <taxon>Craniata</taxon>
        <taxon>Vertebrata</taxon>
        <taxon>Euteleostomi</taxon>
        <taxon>Actinopterygii</taxon>
        <taxon>Neopterygii</taxon>
        <taxon>Teleostei</taxon>
        <taxon>Neoteleostei</taxon>
        <taxon>Acanthomorphata</taxon>
        <taxon>Ovalentaria</taxon>
        <taxon>Atherinomorphae</taxon>
        <taxon>Cyprinodontiformes</taxon>
        <taxon>Goodeidae</taxon>
        <taxon>Ilyodon</taxon>
    </lineage>
</organism>
<accession>A0ABV0UK75</accession>
<reference evidence="1 2" key="1">
    <citation type="submission" date="2021-06" db="EMBL/GenBank/DDBJ databases">
        <authorList>
            <person name="Palmer J.M."/>
        </authorList>
    </citation>
    <scope>NUCLEOTIDE SEQUENCE [LARGE SCALE GENOMIC DNA]</scope>
    <source>
        <strain evidence="2">if_2019</strain>
        <tissue evidence="1">Muscle</tissue>
    </source>
</reference>
<evidence type="ECO:0000313" key="2">
    <source>
        <dbReference type="Proteomes" id="UP001482620"/>
    </source>
</evidence>
<comment type="caution">
    <text evidence="1">The sequence shown here is derived from an EMBL/GenBank/DDBJ whole genome shotgun (WGS) entry which is preliminary data.</text>
</comment>
<sequence length="101" mass="11645">MNVTMSHNDINSGTAHYTDGWRRWVHGTQQVPCRVERDRVERSHAIKRPGGKGACGAVDKFKFKQRDTQSTFNSSAVSSLDLSCEFKPKRFRSFRRIVCRK</sequence>
<keyword evidence="2" id="KW-1185">Reference proteome</keyword>